<feature type="region of interest" description="Disordered" evidence="1">
    <location>
        <begin position="1"/>
        <end position="20"/>
    </location>
</feature>
<dbReference type="Pfam" id="PF14452">
    <property type="entry name" value="Multi_ubiq"/>
    <property type="match status" value="1"/>
</dbReference>
<evidence type="ECO:0000256" key="1">
    <source>
        <dbReference type="SAM" id="MobiDB-lite"/>
    </source>
</evidence>
<keyword evidence="4" id="KW-1185">Reference proteome</keyword>
<comment type="caution">
    <text evidence="3">The sequence shown here is derived from an EMBL/GenBank/DDBJ whole genome shotgun (WGS) entry which is preliminary data.</text>
</comment>
<proteinExistence type="predicted"/>
<dbReference type="RefSeq" id="WP_110316348.1">
    <property type="nucleotide sequence ID" value="NZ_QJJU01000006.1"/>
</dbReference>
<evidence type="ECO:0000313" key="3">
    <source>
        <dbReference type="EMBL" id="PXX09233.1"/>
    </source>
</evidence>
<dbReference type="AlphaFoldDB" id="A0A318HI09"/>
<reference evidence="4" key="1">
    <citation type="submission" date="2018-05" db="EMBL/GenBank/DDBJ databases">
        <authorList>
            <person name="Deangelis K."/>
            <person name="Huntemann M."/>
            <person name="Clum A."/>
            <person name="Pillay M."/>
            <person name="Palaniappan K."/>
            <person name="Varghese N."/>
            <person name="Mikhailova N."/>
            <person name="Stamatis D."/>
            <person name="Reddy T."/>
            <person name="Daum C."/>
            <person name="Shapiro N."/>
            <person name="Ivanova N."/>
            <person name="Kyrpides N."/>
            <person name="Woyke T."/>
        </authorList>
    </citation>
    <scope>NUCLEOTIDE SEQUENCE [LARGE SCALE GENOMIC DNA]</scope>
    <source>
        <strain evidence="4">GAS496</strain>
    </source>
</reference>
<organism evidence="3 4">
    <name type="scientific">Mycolicibacterium moriokaense</name>
    <dbReference type="NCBI Taxonomy" id="39691"/>
    <lineage>
        <taxon>Bacteria</taxon>
        <taxon>Bacillati</taxon>
        <taxon>Actinomycetota</taxon>
        <taxon>Actinomycetes</taxon>
        <taxon>Mycobacteriales</taxon>
        <taxon>Mycobacteriaceae</taxon>
        <taxon>Mycolicibacterium</taxon>
    </lineage>
</organism>
<dbReference type="EMBL" id="QJJU01000006">
    <property type="protein sequence ID" value="PXX09233.1"/>
    <property type="molecule type" value="Genomic_DNA"/>
</dbReference>
<feature type="domain" description="Multi-ubiquitin" evidence="2">
    <location>
        <begin position="24"/>
        <end position="87"/>
    </location>
</feature>
<name>A0A318HI09_9MYCO</name>
<sequence>MPANTENEPPVQDAHGGPTTHQLQIIVNGQPVVLTDRHQTGAALKQAAIAQGVPIQADFVLSEVLHNGNQKVIPDDTRVTVKDGDEFWAIPGDDNS</sequence>
<dbReference type="InterPro" id="IPR027802">
    <property type="entry name" value="Multi-ubiquitin_dom"/>
</dbReference>
<reference evidence="3 4" key="2">
    <citation type="submission" date="2018-06" db="EMBL/GenBank/DDBJ databases">
        <title>Sequencing of bacterial isolates from soil warming experiment in Harvard Forest, Massachusetts, USA.</title>
        <authorList>
            <person name="Deangelis K.PhD."/>
        </authorList>
    </citation>
    <scope>NUCLEOTIDE SEQUENCE [LARGE SCALE GENOMIC DNA]</scope>
    <source>
        <strain evidence="3 4">GAS496</strain>
    </source>
</reference>
<dbReference type="Proteomes" id="UP000247781">
    <property type="component" value="Unassembled WGS sequence"/>
</dbReference>
<protein>
    <submittedName>
        <fullName evidence="3">Multiubiquitin</fullName>
    </submittedName>
</protein>
<evidence type="ECO:0000313" key="4">
    <source>
        <dbReference type="Proteomes" id="UP000247781"/>
    </source>
</evidence>
<accession>A0A318HI09</accession>
<gene>
    <name evidence="3" type="ORF">C8E89_106160</name>
</gene>
<dbReference type="OrthoDB" id="8256314at2"/>
<evidence type="ECO:0000259" key="2">
    <source>
        <dbReference type="Pfam" id="PF14452"/>
    </source>
</evidence>